<dbReference type="InterPro" id="IPR050708">
    <property type="entry name" value="T6SS_VgrG/RHS"/>
</dbReference>
<dbReference type="Proteomes" id="UP001183127">
    <property type="component" value="Chromosome"/>
</dbReference>
<evidence type="ECO:0000313" key="1">
    <source>
        <dbReference type="EMBL" id="WMW03563.1"/>
    </source>
</evidence>
<dbReference type="GeneID" id="32808468"/>
<keyword evidence="2" id="KW-1185">Reference proteome</keyword>
<protein>
    <submittedName>
        <fullName evidence="1">RHS repeat-associated core domain-containing protein</fullName>
    </submittedName>
</protein>
<dbReference type="EMBL" id="CP132921">
    <property type="protein sequence ID" value="WMW03563.1"/>
    <property type="molecule type" value="Genomic_DNA"/>
</dbReference>
<gene>
    <name evidence="1" type="ORF">RAH46_14535</name>
</gene>
<dbReference type="InterPro" id="IPR041508">
    <property type="entry name" value="TcC-like_repeat"/>
</dbReference>
<proteinExistence type="predicted"/>
<name>A0ABY9QHP8_9PSED</name>
<reference evidence="1 2" key="1">
    <citation type="submission" date="2023-08" db="EMBL/GenBank/DDBJ databases">
        <title>Complete Genome Sequence of Pseudomonas entomophila TVIN A01.</title>
        <authorList>
            <person name="Shelke T."/>
            <person name="Mahar N.S."/>
            <person name="Gupta I."/>
            <person name="Gupta V."/>
        </authorList>
    </citation>
    <scope>NUCLEOTIDE SEQUENCE [LARGE SCALE GENOMIC DNA]</scope>
    <source>
        <strain evidence="1 2">TVIN-A01</strain>
    </source>
</reference>
<dbReference type="Pfam" id="PF18807">
    <property type="entry name" value="TTc_toxin_rep"/>
    <property type="match status" value="1"/>
</dbReference>
<evidence type="ECO:0000313" key="2">
    <source>
        <dbReference type="Proteomes" id="UP001183127"/>
    </source>
</evidence>
<sequence length="577" mass="64121">MRHYCYDRGGNLTHLKHNPQDPPNAYTIELTVSDRSNRAVDKNVTEDPAQVDTYFDAAGNQRQLQTNQQLQWTSRGELARAVQMPRDSLADDEEIYRYDASGQRVTKHRSDLASGTVRRNHVLYLPGLELRTQYNDATVESLRHEIIVGAAGSAQVRLLHWETGLPPGMANDTIRYSYTDLIGSVALELGKDAAIISQEEYYPYGETAVWLPDNSVEAQYKTVRYSGKERDVTGLYYYGYRYYQPWLGRWLSADSAGTVDGLNLYRMVKNNPTSFKDMLGLNLEDANATENSSPPTHFETLLNSAKGKLNEQVQNLRIKLFKGQLEGLGKIPEIAESISKQMHSFTQSKAMHIALETGANFASGSANSLITIAAPPATKSLAKKVGVGLIDALTDPQPISPDYDLLSKVKDASANIKREIISKVKDTITSKLQDVTESAAKAALEEIIGLDLESVSLVSLSKSLGSAYSAMNLSRREYLDLVDSSAEKTIHYLTELHQELYDTFKKLAKPIVDIEGTWQVVAPNNSDATPSLGIISPDSKGKEAIFLDDIEKPINNGLRITNLLRKRVSDHRNHIKK</sequence>
<dbReference type="InterPro" id="IPR022385">
    <property type="entry name" value="Rhs_assc_core"/>
</dbReference>
<dbReference type="Gene3D" id="2.180.10.10">
    <property type="entry name" value="RHS repeat-associated core"/>
    <property type="match status" value="1"/>
</dbReference>
<accession>A0ABY9QHP8</accession>
<dbReference type="RefSeq" id="WP_052299099.1">
    <property type="nucleotide sequence ID" value="NZ_CP132921.1"/>
</dbReference>
<dbReference type="NCBIfam" id="TIGR03696">
    <property type="entry name" value="Rhs_assc_core"/>
    <property type="match status" value="1"/>
</dbReference>
<organism evidence="1 2">
    <name type="scientific">Pseudomonas entomophila</name>
    <dbReference type="NCBI Taxonomy" id="312306"/>
    <lineage>
        <taxon>Bacteria</taxon>
        <taxon>Pseudomonadati</taxon>
        <taxon>Pseudomonadota</taxon>
        <taxon>Gammaproteobacteria</taxon>
        <taxon>Pseudomonadales</taxon>
        <taxon>Pseudomonadaceae</taxon>
        <taxon>Pseudomonas</taxon>
    </lineage>
</organism>
<dbReference type="PANTHER" id="PTHR32305">
    <property type="match status" value="1"/>
</dbReference>
<dbReference type="PANTHER" id="PTHR32305:SF15">
    <property type="entry name" value="PROTEIN RHSA-RELATED"/>
    <property type="match status" value="1"/>
</dbReference>